<dbReference type="Gene3D" id="3.90.550.10">
    <property type="entry name" value="Spore Coat Polysaccharide Biosynthesis Protein SpsA, Chain A"/>
    <property type="match status" value="1"/>
</dbReference>
<reference evidence="6" key="1">
    <citation type="submission" date="2016-03" db="EMBL/GenBank/DDBJ databases">
        <authorList>
            <person name="Heylen K."/>
            <person name="De Vos P."/>
            <person name="Vekeman B."/>
        </authorList>
    </citation>
    <scope>NUCLEOTIDE SEQUENCE [LARGE SCALE GENOMIC DNA]</scope>
    <source>
        <strain evidence="6">R-45383</strain>
    </source>
</reference>
<sequence>MQTSKVAIVIVTWNKKAFVLELLNSLQHLNYPNYDVIVVDNFSSDHTFEAIAEYFPNTIVINNPENTGGAGGFNIGLQYAQDNGYKYCWLLDNDVVVESDALLHLVNTLDSSLETSICGSQILIAGTDIIQECGGDIDWNNFKVRLINHGKSKISKRPDKSVLEVDYCAACSMLVRMSDIIAFGKIDPDMFIFWDDIEWSTRIKTFGKKIFCNTNSVVWHHFNGYKPSNVWRVYYRVRNKLYFFNKYSKSKSAVAKLLAIYEELQEFYHYMGIVDYSYSVESAITDFKNDIRGKWPSQAYIPTTATHFQPDIIPDNNYLVIYDHNYGQLSYSAFGDNTIHHVIDTNLSATKFSLALLKSIIKPSIAVGNQLNIFMLFSSFAILLTENGSRVIKNSKIKNTAFIIYRCIFFAGKYISQFK</sequence>
<evidence type="ECO:0000256" key="2">
    <source>
        <dbReference type="ARBA" id="ARBA00022676"/>
    </source>
</evidence>
<evidence type="ECO:0000256" key="1">
    <source>
        <dbReference type="ARBA" id="ARBA00006739"/>
    </source>
</evidence>
<evidence type="ECO:0000313" key="5">
    <source>
        <dbReference type="EMBL" id="OAI17183.1"/>
    </source>
</evidence>
<gene>
    <name evidence="5" type="ORF">A1355_08395</name>
</gene>
<dbReference type="SUPFAM" id="SSF53448">
    <property type="entry name" value="Nucleotide-diphospho-sugar transferases"/>
    <property type="match status" value="1"/>
</dbReference>
<evidence type="ECO:0000256" key="3">
    <source>
        <dbReference type="ARBA" id="ARBA00022679"/>
    </source>
</evidence>
<comment type="similarity">
    <text evidence="1">Belongs to the glycosyltransferase 2 family.</text>
</comment>
<keyword evidence="2" id="KW-0328">Glycosyltransferase</keyword>
<dbReference type="PANTHER" id="PTHR43179">
    <property type="entry name" value="RHAMNOSYLTRANSFERASE WBBL"/>
    <property type="match status" value="1"/>
</dbReference>
<evidence type="ECO:0000313" key="6">
    <source>
        <dbReference type="Proteomes" id="UP000077628"/>
    </source>
</evidence>
<dbReference type="InterPro" id="IPR001173">
    <property type="entry name" value="Glyco_trans_2-like"/>
</dbReference>
<protein>
    <recommendedName>
        <fullName evidence="4">Glycosyltransferase 2-like domain-containing protein</fullName>
    </recommendedName>
</protein>
<dbReference type="AlphaFoldDB" id="A0A177NIA5"/>
<dbReference type="EMBL" id="LUUK01000179">
    <property type="protein sequence ID" value="OAI17183.1"/>
    <property type="molecule type" value="Genomic_DNA"/>
</dbReference>
<feature type="domain" description="Glycosyltransferase 2-like" evidence="4">
    <location>
        <begin position="8"/>
        <end position="122"/>
    </location>
</feature>
<name>A0A177NIA5_9GAMM</name>
<dbReference type="GO" id="GO:0016757">
    <property type="term" value="F:glycosyltransferase activity"/>
    <property type="evidence" value="ECO:0007669"/>
    <property type="project" value="UniProtKB-KW"/>
</dbReference>
<accession>A0A177NIA5</accession>
<dbReference type="Proteomes" id="UP000077628">
    <property type="component" value="Unassembled WGS sequence"/>
</dbReference>
<organism evidence="5 6">
    <name type="scientific">Methylomonas koyamae</name>
    <dbReference type="NCBI Taxonomy" id="702114"/>
    <lineage>
        <taxon>Bacteria</taxon>
        <taxon>Pseudomonadati</taxon>
        <taxon>Pseudomonadota</taxon>
        <taxon>Gammaproteobacteria</taxon>
        <taxon>Methylococcales</taxon>
        <taxon>Methylococcaceae</taxon>
        <taxon>Methylomonas</taxon>
    </lineage>
</organism>
<dbReference type="PANTHER" id="PTHR43179:SF12">
    <property type="entry name" value="GALACTOFURANOSYLTRANSFERASE GLFT2"/>
    <property type="match status" value="1"/>
</dbReference>
<dbReference type="STRING" id="702114.A1355_08395"/>
<dbReference type="InterPro" id="IPR029044">
    <property type="entry name" value="Nucleotide-diphossugar_trans"/>
</dbReference>
<dbReference type="RefSeq" id="WP_064029704.1">
    <property type="nucleotide sequence ID" value="NZ_LUUK01000179.1"/>
</dbReference>
<evidence type="ECO:0000259" key="4">
    <source>
        <dbReference type="Pfam" id="PF00535"/>
    </source>
</evidence>
<comment type="caution">
    <text evidence="5">The sequence shown here is derived from an EMBL/GenBank/DDBJ whole genome shotgun (WGS) entry which is preliminary data.</text>
</comment>
<keyword evidence="6" id="KW-1185">Reference proteome</keyword>
<dbReference type="OrthoDB" id="7665907at2"/>
<dbReference type="Pfam" id="PF00535">
    <property type="entry name" value="Glycos_transf_2"/>
    <property type="match status" value="1"/>
</dbReference>
<proteinExistence type="inferred from homology"/>
<keyword evidence="3" id="KW-0808">Transferase</keyword>